<keyword evidence="3" id="KW-0238">DNA-binding</keyword>
<evidence type="ECO:0000256" key="1">
    <source>
        <dbReference type="ARBA" id="ARBA00009437"/>
    </source>
</evidence>
<dbReference type="InterPro" id="IPR036390">
    <property type="entry name" value="WH_DNA-bd_sf"/>
</dbReference>
<dbReference type="CDD" id="cd08474">
    <property type="entry name" value="PBP2_CrgA_like_5"/>
    <property type="match status" value="1"/>
</dbReference>
<feature type="domain" description="HTH lysR-type" evidence="5">
    <location>
        <begin position="1"/>
        <end position="61"/>
    </location>
</feature>
<evidence type="ECO:0000313" key="7">
    <source>
        <dbReference type="Proteomes" id="UP001151081"/>
    </source>
</evidence>
<dbReference type="PANTHER" id="PTHR30537">
    <property type="entry name" value="HTH-TYPE TRANSCRIPTIONAL REGULATOR"/>
    <property type="match status" value="1"/>
</dbReference>
<evidence type="ECO:0000256" key="2">
    <source>
        <dbReference type="ARBA" id="ARBA00023015"/>
    </source>
</evidence>
<comment type="similarity">
    <text evidence="1">Belongs to the LysR transcriptional regulatory family.</text>
</comment>
<dbReference type="GO" id="GO:0003700">
    <property type="term" value="F:DNA-binding transcription factor activity"/>
    <property type="evidence" value="ECO:0007669"/>
    <property type="project" value="InterPro"/>
</dbReference>
<dbReference type="Pfam" id="PF00126">
    <property type="entry name" value="HTH_1"/>
    <property type="match status" value="1"/>
</dbReference>
<dbReference type="PROSITE" id="PS50931">
    <property type="entry name" value="HTH_LYSR"/>
    <property type="match status" value="1"/>
</dbReference>
<evidence type="ECO:0000256" key="3">
    <source>
        <dbReference type="ARBA" id="ARBA00023125"/>
    </source>
</evidence>
<evidence type="ECO:0000256" key="4">
    <source>
        <dbReference type="ARBA" id="ARBA00023163"/>
    </source>
</evidence>
<evidence type="ECO:0000313" key="6">
    <source>
        <dbReference type="EMBL" id="MDC3985522.1"/>
    </source>
</evidence>
<dbReference type="Proteomes" id="UP001151081">
    <property type="component" value="Unassembled WGS sequence"/>
</dbReference>
<dbReference type="SUPFAM" id="SSF46785">
    <property type="entry name" value="Winged helix' DNA-binding domain"/>
    <property type="match status" value="1"/>
</dbReference>
<gene>
    <name evidence="6" type="ORF">KEG57_33895</name>
</gene>
<dbReference type="RefSeq" id="WP_272421596.1">
    <property type="nucleotide sequence ID" value="NZ_JAGTJJ010000029.1"/>
</dbReference>
<dbReference type="InterPro" id="IPR036388">
    <property type="entry name" value="WH-like_DNA-bd_sf"/>
</dbReference>
<keyword evidence="7" id="KW-1185">Reference proteome</keyword>
<protein>
    <submittedName>
        <fullName evidence="6">LysR family transcriptional regulator</fullName>
    </submittedName>
</protein>
<dbReference type="InterPro" id="IPR000847">
    <property type="entry name" value="LysR_HTH_N"/>
</dbReference>
<dbReference type="AlphaFoldDB" id="A0A9X4AWP1"/>
<comment type="caution">
    <text evidence="6">The sequence shown here is derived from an EMBL/GenBank/DDBJ whole genome shotgun (WGS) entry which is preliminary data.</text>
</comment>
<dbReference type="InterPro" id="IPR058163">
    <property type="entry name" value="LysR-type_TF_proteobact-type"/>
</dbReference>
<dbReference type="FunFam" id="1.10.10.10:FF:000001">
    <property type="entry name" value="LysR family transcriptional regulator"/>
    <property type="match status" value="1"/>
</dbReference>
<sequence>MNTAPFPQLQAFLAVARLQSFSSAARELGVSRSAVSQAVRQLEEQLRVVLLARTTRSVSLTDAGRRLVESAGPAMRQALAALTEVSAQPGETVGRVRLSVPRAAVPFIIAPLVPTFRARHPRIEVEVVLENRFVDIVAEGYDAGVRLTEAIERDMVQVRLTDAFRFVVVGAPSYLARHGTPQRPEDLLRHECITFRMQTTGALYAWELERGRRNWRVPVRGGVVTNESELGVAMAEEGLGLAYAFEPMVMEQLRTGRLERVLEPYAPKVPGFFLYYPSRAQCSPALRLFVDVAKELLVRAK</sequence>
<evidence type="ECO:0000259" key="5">
    <source>
        <dbReference type="PROSITE" id="PS50931"/>
    </source>
</evidence>
<organism evidence="6 7">
    <name type="scientific">Polyangium jinanense</name>
    <dbReference type="NCBI Taxonomy" id="2829994"/>
    <lineage>
        <taxon>Bacteria</taxon>
        <taxon>Pseudomonadati</taxon>
        <taxon>Myxococcota</taxon>
        <taxon>Polyangia</taxon>
        <taxon>Polyangiales</taxon>
        <taxon>Polyangiaceae</taxon>
        <taxon>Polyangium</taxon>
    </lineage>
</organism>
<dbReference type="GO" id="GO:0043565">
    <property type="term" value="F:sequence-specific DNA binding"/>
    <property type="evidence" value="ECO:0007669"/>
    <property type="project" value="TreeGrafter"/>
</dbReference>
<dbReference type="Gene3D" id="3.40.190.290">
    <property type="match status" value="1"/>
</dbReference>
<dbReference type="EMBL" id="JAGTJJ010000029">
    <property type="protein sequence ID" value="MDC3985522.1"/>
    <property type="molecule type" value="Genomic_DNA"/>
</dbReference>
<keyword evidence="2" id="KW-0805">Transcription regulation</keyword>
<proteinExistence type="inferred from homology"/>
<dbReference type="GO" id="GO:0006351">
    <property type="term" value="P:DNA-templated transcription"/>
    <property type="evidence" value="ECO:0007669"/>
    <property type="project" value="TreeGrafter"/>
</dbReference>
<reference evidence="6 7" key="1">
    <citation type="submission" date="2021-04" db="EMBL/GenBank/DDBJ databases">
        <title>Genome analysis of Polyangium sp.</title>
        <authorList>
            <person name="Li Y."/>
            <person name="Wang J."/>
        </authorList>
    </citation>
    <scope>NUCLEOTIDE SEQUENCE [LARGE SCALE GENOMIC DNA]</scope>
    <source>
        <strain evidence="6 7">SDU14</strain>
    </source>
</reference>
<accession>A0A9X4AWP1</accession>
<dbReference type="InterPro" id="IPR005119">
    <property type="entry name" value="LysR_subst-bd"/>
</dbReference>
<dbReference type="PRINTS" id="PR00039">
    <property type="entry name" value="HTHLYSR"/>
</dbReference>
<dbReference type="Pfam" id="PF03466">
    <property type="entry name" value="LysR_substrate"/>
    <property type="match status" value="1"/>
</dbReference>
<dbReference type="Gene3D" id="1.10.10.10">
    <property type="entry name" value="Winged helix-like DNA-binding domain superfamily/Winged helix DNA-binding domain"/>
    <property type="match status" value="1"/>
</dbReference>
<name>A0A9X4AWP1_9BACT</name>
<dbReference type="SUPFAM" id="SSF53850">
    <property type="entry name" value="Periplasmic binding protein-like II"/>
    <property type="match status" value="1"/>
</dbReference>
<dbReference type="PANTHER" id="PTHR30537:SF1">
    <property type="entry name" value="HTH-TYPE TRANSCRIPTIONAL REGULATOR PGRR"/>
    <property type="match status" value="1"/>
</dbReference>
<keyword evidence="4" id="KW-0804">Transcription</keyword>